<sequence>MNTRTRHHLRRPTLAAAASVAGLALLAGCSAVSANPSPEPSTAASVTVDNCGTSVTFDTAPERVVAIKSTSVELMLALGLGDRIVATAFTDGPVPEQWSGELNAPELSAFMPNEESVLDVEPDLVYSGWESAFAADAAGTRDELAGLGVASYVQPAACRSTGALPKLTFDEIFSEITELAAIFRVDPAELLAAQQQTLDAIEPDTRGLTALWYSSGSDIPYVGAGLGAPELILETAGLTNIASDVDATWDSLGWEAIVAADPDVIVLVDATWNTAADKIARLESNPATAALPAVADKRYIIVPFASGEAGVRTVDAAASVAEQLAALP</sequence>
<dbReference type="PANTHER" id="PTHR30535:SF7">
    <property type="entry name" value="IRON(III) DICITRATE-BINDING PROTEIN"/>
    <property type="match status" value="1"/>
</dbReference>
<organism evidence="4 5">
    <name type="scientific">Protaetiibacter mangrovi</name>
    <dbReference type="NCBI Taxonomy" id="2970926"/>
    <lineage>
        <taxon>Bacteria</taxon>
        <taxon>Bacillati</taxon>
        <taxon>Actinomycetota</taxon>
        <taxon>Actinomycetes</taxon>
        <taxon>Micrococcales</taxon>
        <taxon>Microbacteriaceae</taxon>
        <taxon>Protaetiibacter</taxon>
    </lineage>
</organism>
<dbReference type="InterPro" id="IPR050902">
    <property type="entry name" value="ABC_Transporter_SBP"/>
</dbReference>
<comment type="caution">
    <text evidence="4">The sequence shown here is derived from an EMBL/GenBank/DDBJ whole genome shotgun (WGS) entry which is preliminary data.</text>
</comment>
<dbReference type="RefSeq" id="WP_258799551.1">
    <property type="nucleotide sequence ID" value="NZ_JANTHX010000008.1"/>
</dbReference>
<dbReference type="SUPFAM" id="SSF53807">
    <property type="entry name" value="Helical backbone' metal receptor"/>
    <property type="match status" value="1"/>
</dbReference>
<evidence type="ECO:0000313" key="4">
    <source>
        <dbReference type="EMBL" id="MCS0500392.1"/>
    </source>
</evidence>
<evidence type="ECO:0000313" key="5">
    <source>
        <dbReference type="Proteomes" id="UP001205337"/>
    </source>
</evidence>
<dbReference type="InterPro" id="IPR002491">
    <property type="entry name" value="ABC_transptr_periplasmic_BD"/>
</dbReference>
<reference evidence="4 5" key="1">
    <citation type="submission" date="2022-08" db="EMBL/GenBank/DDBJ databases">
        <authorList>
            <person name="Li F."/>
        </authorList>
    </citation>
    <scope>NUCLEOTIDE SEQUENCE [LARGE SCALE GENOMIC DNA]</scope>
    <source>
        <strain evidence="4 5">10F1B-8-1</strain>
    </source>
</reference>
<dbReference type="PANTHER" id="PTHR30535">
    <property type="entry name" value="VITAMIN B12-BINDING PROTEIN"/>
    <property type="match status" value="1"/>
</dbReference>
<dbReference type="PROSITE" id="PS51257">
    <property type="entry name" value="PROKAR_LIPOPROTEIN"/>
    <property type="match status" value="1"/>
</dbReference>
<comment type="similarity">
    <text evidence="1">Belongs to the bacterial solute-binding protein 8 family.</text>
</comment>
<accession>A0ABT1ZI51</accession>
<dbReference type="Proteomes" id="UP001205337">
    <property type="component" value="Unassembled WGS sequence"/>
</dbReference>
<dbReference type="PROSITE" id="PS50983">
    <property type="entry name" value="FE_B12_PBP"/>
    <property type="match status" value="1"/>
</dbReference>
<dbReference type="NCBIfam" id="TIGR03868">
    <property type="entry name" value="F420-O_ABCperi"/>
    <property type="match status" value="1"/>
</dbReference>
<dbReference type="EMBL" id="JANTHX010000008">
    <property type="protein sequence ID" value="MCS0500392.1"/>
    <property type="molecule type" value="Genomic_DNA"/>
</dbReference>
<feature type="domain" description="Fe/B12 periplasmic-binding" evidence="3">
    <location>
        <begin position="63"/>
        <end position="328"/>
    </location>
</feature>
<evidence type="ECO:0000256" key="1">
    <source>
        <dbReference type="ARBA" id="ARBA00008814"/>
    </source>
</evidence>
<feature type="signal peptide" evidence="2">
    <location>
        <begin position="1"/>
        <end position="34"/>
    </location>
</feature>
<dbReference type="Gene3D" id="3.40.50.1980">
    <property type="entry name" value="Nitrogenase molybdenum iron protein domain"/>
    <property type="match status" value="2"/>
</dbReference>
<feature type="chain" id="PRO_5046191788" evidence="2">
    <location>
        <begin position="35"/>
        <end position="328"/>
    </location>
</feature>
<evidence type="ECO:0000256" key="2">
    <source>
        <dbReference type="SAM" id="SignalP"/>
    </source>
</evidence>
<protein>
    <submittedName>
        <fullName evidence="4">F420-0 ABC transporter substrate-binding protein</fullName>
    </submittedName>
</protein>
<proteinExistence type="inferred from homology"/>
<dbReference type="InterPro" id="IPR022287">
    <property type="entry name" value="ABC_trnsptr_F420-0_sub-bd_pred"/>
</dbReference>
<keyword evidence="5" id="KW-1185">Reference proteome</keyword>
<keyword evidence="2" id="KW-0732">Signal</keyword>
<evidence type="ECO:0000259" key="3">
    <source>
        <dbReference type="PROSITE" id="PS50983"/>
    </source>
</evidence>
<name>A0ABT1ZI51_9MICO</name>
<gene>
    <name evidence="4" type="ORF">NUH29_12625</name>
</gene>
<dbReference type="Pfam" id="PF01497">
    <property type="entry name" value="Peripla_BP_2"/>
    <property type="match status" value="1"/>
</dbReference>